<name>A0ABQ9GHA7_9NEOP</name>
<sequence>MRNFQEMLRVICDCEAVMNSMPITNMPEDPCDLVALTPTMFLQDIKEIGSWFLDKMGLPGLGDEGRHLVWSQNLFSGCIRLREYVEKCLPVMKL</sequence>
<keyword evidence="2" id="KW-1185">Reference proteome</keyword>
<reference evidence="1 2" key="1">
    <citation type="submission" date="2023-02" db="EMBL/GenBank/DDBJ databases">
        <title>LHISI_Scaffold_Assembly.</title>
        <authorList>
            <person name="Stuart O.P."/>
            <person name="Cleave R."/>
            <person name="Magrath M.J.L."/>
            <person name="Mikheyev A.S."/>
        </authorList>
    </citation>
    <scope>NUCLEOTIDE SEQUENCE [LARGE SCALE GENOMIC DNA]</scope>
    <source>
        <strain evidence="1">Daus_M_001</strain>
        <tissue evidence="1">Leg muscle</tissue>
    </source>
</reference>
<gene>
    <name evidence="1" type="ORF">PR048_027733</name>
</gene>
<evidence type="ECO:0000313" key="2">
    <source>
        <dbReference type="Proteomes" id="UP001159363"/>
    </source>
</evidence>
<accession>A0ABQ9GHA7</accession>
<comment type="caution">
    <text evidence="1">The sequence shown here is derived from an EMBL/GenBank/DDBJ whole genome shotgun (WGS) entry which is preliminary data.</text>
</comment>
<proteinExistence type="predicted"/>
<dbReference type="EMBL" id="JARBHB010000012">
    <property type="protein sequence ID" value="KAJ8871416.1"/>
    <property type="molecule type" value="Genomic_DNA"/>
</dbReference>
<protein>
    <submittedName>
        <fullName evidence="1">Uncharacterized protein</fullName>
    </submittedName>
</protein>
<evidence type="ECO:0000313" key="1">
    <source>
        <dbReference type="EMBL" id="KAJ8871416.1"/>
    </source>
</evidence>
<dbReference type="Proteomes" id="UP001159363">
    <property type="component" value="Chromosome 11"/>
</dbReference>
<organism evidence="1 2">
    <name type="scientific">Dryococelus australis</name>
    <dbReference type="NCBI Taxonomy" id="614101"/>
    <lineage>
        <taxon>Eukaryota</taxon>
        <taxon>Metazoa</taxon>
        <taxon>Ecdysozoa</taxon>
        <taxon>Arthropoda</taxon>
        <taxon>Hexapoda</taxon>
        <taxon>Insecta</taxon>
        <taxon>Pterygota</taxon>
        <taxon>Neoptera</taxon>
        <taxon>Polyneoptera</taxon>
        <taxon>Phasmatodea</taxon>
        <taxon>Verophasmatodea</taxon>
        <taxon>Anareolatae</taxon>
        <taxon>Phasmatidae</taxon>
        <taxon>Eurycanthinae</taxon>
        <taxon>Dryococelus</taxon>
    </lineage>
</organism>